<dbReference type="InterPro" id="IPR000811">
    <property type="entry name" value="Glyco_trans_35"/>
</dbReference>
<organism evidence="3 4">
    <name type="scientific">Nitrospira tepida</name>
    <dbReference type="NCBI Taxonomy" id="2973512"/>
    <lineage>
        <taxon>Bacteria</taxon>
        <taxon>Pseudomonadati</taxon>
        <taxon>Nitrospirota</taxon>
        <taxon>Nitrospiria</taxon>
        <taxon>Nitrospirales</taxon>
        <taxon>Nitrospiraceae</taxon>
        <taxon>Nitrospira</taxon>
    </lineage>
</organism>
<evidence type="ECO:0000313" key="4">
    <source>
        <dbReference type="Proteomes" id="UP001179121"/>
    </source>
</evidence>
<dbReference type="PIRSF" id="PIRSF000460">
    <property type="entry name" value="Pprylas_GlgP"/>
    <property type="match status" value="1"/>
</dbReference>
<dbReference type="EMBL" id="OX365700">
    <property type="protein sequence ID" value="CAI4033948.1"/>
    <property type="molecule type" value="Genomic_DNA"/>
</dbReference>
<dbReference type="Gene3D" id="3.40.50.2000">
    <property type="entry name" value="Glycogen Phosphorylase B"/>
    <property type="match status" value="3"/>
</dbReference>
<dbReference type="GO" id="GO:0005975">
    <property type="term" value="P:carbohydrate metabolic process"/>
    <property type="evidence" value="ECO:0007669"/>
    <property type="project" value="InterPro"/>
</dbReference>
<dbReference type="InterPro" id="IPR052182">
    <property type="entry name" value="Glycogen/Maltodextrin_Phosph"/>
</dbReference>
<proteinExistence type="inferred from homology"/>
<dbReference type="RefSeq" id="WP_289271371.1">
    <property type="nucleotide sequence ID" value="NZ_OX365700.1"/>
</dbReference>
<comment type="similarity">
    <text evidence="1">Belongs to the glycogen phosphorylase family.</text>
</comment>
<dbReference type="Pfam" id="PF00343">
    <property type="entry name" value="Phosphorylase"/>
    <property type="match status" value="1"/>
</dbReference>
<sequence>MTRDPLVAYFSMEIGLEAGMPTYAGGLGVLAGDTIRSAADLDIPMVAVSLLHRRGYFFQHLDAAGNQTEEPVSWAVEDYAEALEARACVEVEGRTVHLRAWRHLVRGISGSAVPVYFLDADLPQNTAEDRRLTDVLYGGDAYYRLCQEVILGIGGIRMLASLGYRDLYRYHLNEGHAALLVLGLLEQRMAEGSQPQMSCKAALEAVREHCVFTTHTPVPAGHDQFPADLARRVLGERFWALLAACWDNASLNMTELALRCARYINGVAMKHGEVSRGLFPGYPIHSITNGVHAATWAAPPFQRLYDRHLPDWRRDFLSLRYAVGIPTDELWQAHQEAKRALLDTVNRVTNAGMNCDALTVGFARRATAYKRFLLLFHDLDRLVGIVKQTGPLQIIFAGKAHPRDHEGKAIIWRVHEVKERLRDIVAITYLPNYDMQTARLLCAGSDVWLNTPVPPLEASGTSGMKAAVNGLPSLSVLDGWWIEGHVEGVTGWAIGERIDICEQPEPGLDACHAEALYDALEHRVLPCFYQEQERYRDMMRHVIALNGSFFNTHRMVAQYLHMAYQAVGRYLDQNNRAGESTSHES</sequence>
<evidence type="ECO:0000256" key="2">
    <source>
        <dbReference type="PIRSR" id="PIRSR000460-1"/>
    </source>
</evidence>
<dbReference type="GO" id="GO:0030170">
    <property type="term" value="F:pyridoxal phosphate binding"/>
    <property type="evidence" value="ECO:0007669"/>
    <property type="project" value="InterPro"/>
</dbReference>
<keyword evidence="4" id="KW-1185">Reference proteome</keyword>
<gene>
    <name evidence="3" type="ORF">DNFV4_04390</name>
</gene>
<dbReference type="AlphaFoldDB" id="A0AA86TBI4"/>
<evidence type="ECO:0000313" key="3">
    <source>
        <dbReference type="EMBL" id="CAI4033948.1"/>
    </source>
</evidence>
<evidence type="ECO:0000256" key="1">
    <source>
        <dbReference type="ARBA" id="ARBA00006047"/>
    </source>
</evidence>
<dbReference type="GO" id="GO:0008184">
    <property type="term" value="F:glycogen phosphorylase activity"/>
    <property type="evidence" value="ECO:0007669"/>
    <property type="project" value="InterPro"/>
</dbReference>
<dbReference type="NCBIfam" id="TIGR02094">
    <property type="entry name" value="more_P_ylases"/>
    <property type="match status" value="1"/>
</dbReference>
<dbReference type="KEGG" id="nti:DNFV4_04390"/>
<dbReference type="Proteomes" id="UP001179121">
    <property type="component" value="Chromosome"/>
</dbReference>
<keyword evidence="2" id="KW-0663">Pyridoxal phosphate</keyword>
<dbReference type="InterPro" id="IPR011834">
    <property type="entry name" value="Agluc_phsphrylas"/>
</dbReference>
<dbReference type="SUPFAM" id="SSF53756">
    <property type="entry name" value="UDP-Glycosyltransferase/glycogen phosphorylase"/>
    <property type="match status" value="1"/>
</dbReference>
<reference evidence="3" key="1">
    <citation type="submission" date="2022-10" db="EMBL/GenBank/DDBJ databases">
        <authorList>
            <person name="Koch H."/>
        </authorList>
    </citation>
    <scope>NUCLEOTIDE SEQUENCE</scope>
    <source>
        <strain evidence="3">DNF</strain>
    </source>
</reference>
<accession>A0AA86TBI4</accession>
<feature type="modified residue" description="N6-(pyridoxal phosphate)lysine" evidence="2">
    <location>
        <position position="465"/>
    </location>
</feature>
<name>A0AA86TBI4_9BACT</name>
<dbReference type="PANTHER" id="PTHR42655">
    <property type="entry name" value="GLYCOGEN PHOSPHORYLASE"/>
    <property type="match status" value="1"/>
</dbReference>
<dbReference type="PANTHER" id="PTHR42655:SF1">
    <property type="entry name" value="GLYCOGEN PHOSPHORYLASE"/>
    <property type="match status" value="1"/>
</dbReference>
<protein>
    <submittedName>
        <fullName evidence="3">Glycogen phosphorylase</fullName>
    </submittedName>
</protein>